<name>A0A7W9SN84_ARMRO</name>
<keyword evidence="2" id="KW-0472">Membrane</keyword>
<gene>
    <name evidence="3" type="ORF">HNQ39_001494</name>
</gene>
<proteinExistence type="predicted"/>
<feature type="region of interest" description="Disordered" evidence="1">
    <location>
        <begin position="1"/>
        <end position="43"/>
    </location>
</feature>
<evidence type="ECO:0000256" key="2">
    <source>
        <dbReference type="SAM" id="Phobius"/>
    </source>
</evidence>
<comment type="caution">
    <text evidence="3">The sequence shown here is derived from an EMBL/GenBank/DDBJ whole genome shotgun (WGS) entry which is preliminary data.</text>
</comment>
<feature type="transmembrane region" description="Helical" evidence="2">
    <location>
        <begin position="51"/>
        <end position="72"/>
    </location>
</feature>
<keyword evidence="2" id="KW-1133">Transmembrane helix</keyword>
<evidence type="ECO:0000256" key="1">
    <source>
        <dbReference type="SAM" id="MobiDB-lite"/>
    </source>
</evidence>
<evidence type="ECO:0000313" key="3">
    <source>
        <dbReference type="EMBL" id="MBB6049732.1"/>
    </source>
</evidence>
<protein>
    <recommendedName>
        <fullName evidence="5">Cell division protein FtsL</fullName>
    </recommendedName>
</protein>
<reference evidence="3 4" key="1">
    <citation type="submission" date="2020-08" db="EMBL/GenBank/DDBJ databases">
        <title>Genomic Encyclopedia of Type Strains, Phase IV (KMG-IV): sequencing the most valuable type-strain genomes for metagenomic binning, comparative biology and taxonomic classification.</title>
        <authorList>
            <person name="Goeker M."/>
        </authorList>
    </citation>
    <scope>NUCLEOTIDE SEQUENCE [LARGE SCALE GENOMIC DNA]</scope>
    <source>
        <strain evidence="3 4">DSM 23562</strain>
    </source>
</reference>
<accession>A0A7W9SN84</accession>
<sequence length="136" mass="15503">MVVEHKPRVRQTPSPARKQAPAPVAPKATKRRNQSQNWQQRRQELLRRDRAMGAVFGVVCLAGTLLMLYVAGQASATGEGYQLAELNHQLKDEDAEHVRLLREIRSREDSNAIAKIVAEKNLVRTSQGIHYFRERH</sequence>
<evidence type="ECO:0008006" key="5">
    <source>
        <dbReference type="Google" id="ProtNLM"/>
    </source>
</evidence>
<dbReference type="EMBL" id="JACHGW010000001">
    <property type="protein sequence ID" value="MBB6049732.1"/>
    <property type="molecule type" value="Genomic_DNA"/>
</dbReference>
<dbReference type="RefSeq" id="WP_184193327.1">
    <property type="nucleotide sequence ID" value="NZ_JACHGW010000001.1"/>
</dbReference>
<dbReference type="Proteomes" id="UP000520814">
    <property type="component" value="Unassembled WGS sequence"/>
</dbReference>
<organism evidence="3 4">
    <name type="scientific">Armatimonas rosea</name>
    <dbReference type="NCBI Taxonomy" id="685828"/>
    <lineage>
        <taxon>Bacteria</taxon>
        <taxon>Bacillati</taxon>
        <taxon>Armatimonadota</taxon>
        <taxon>Armatimonadia</taxon>
        <taxon>Armatimonadales</taxon>
        <taxon>Armatimonadaceae</taxon>
        <taxon>Armatimonas</taxon>
    </lineage>
</organism>
<keyword evidence="4" id="KW-1185">Reference proteome</keyword>
<evidence type="ECO:0000313" key="4">
    <source>
        <dbReference type="Proteomes" id="UP000520814"/>
    </source>
</evidence>
<dbReference type="AlphaFoldDB" id="A0A7W9SN84"/>
<keyword evidence="2" id="KW-0812">Transmembrane</keyword>